<evidence type="ECO:0000256" key="5">
    <source>
        <dbReference type="ARBA" id="ARBA00012779"/>
    </source>
</evidence>
<dbReference type="GO" id="GO:0030488">
    <property type="term" value="P:tRNA methylation"/>
    <property type="evidence" value="ECO:0007669"/>
    <property type="project" value="TreeGrafter"/>
</dbReference>
<evidence type="ECO:0000256" key="6">
    <source>
        <dbReference type="ARBA" id="ARBA00018045"/>
    </source>
</evidence>
<evidence type="ECO:0000256" key="8">
    <source>
        <dbReference type="ARBA" id="ARBA00022679"/>
    </source>
</evidence>
<dbReference type="InterPro" id="IPR007213">
    <property type="entry name" value="Ppm1/Ppm2/Tcmp"/>
</dbReference>
<evidence type="ECO:0000256" key="13">
    <source>
        <dbReference type="ARBA" id="ARBA00049250"/>
    </source>
</evidence>
<dbReference type="Proteomes" id="UP000193648">
    <property type="component" value="Unassembled WGS sequence"/>
</dbReference>
<keyword evidence="8 14" id="KW-0808">Transferase</keyword>
<keyword evidence="15" id="KW-1185">Reference proteome</keyword>
<dbReference type="EC" id="2.3.1.231" evidence="4"/>
<evidence type="ECO:0000256" key="3">
    <source>
        <dbReference type="ARBA" id="ARBA00010703"/>
    </source>
</evidence>
<comment type="similarity">
    <text evidence="3">Belongs to the methyltransferase superfamily. LCMT family.</text>
</comment>
<evidence type="ECO:0000313" key="15">
    <source>
        <dbReference type="Proteomes" id="UP000193648"/>
    </source>
</evidence>
<evidence type="ECO:0000256" key="9">
    <source>
        <dbReference type="ARBA" id="ARBA00022691"/>
    </source>
</evidence>
<gene>
    <name evidence="14" type="ORF">BCR41DRAFT_349761</name>
</gene>
<evidence type="ECO:0000256" key="2">
    <source>
        <dbReference type="ARBA" id="ARBA00004797"/>
    </source>
</evidence>
<dbReference type="InterPro" id="IPR015915">
    <property type="entry name" value="Kelch-typ_b-propeller"/>
</dbReference>
<dbReference type="SUPFAM" id="SSF53335">
    <property type="entry name" value="S-adenosyl-L-methionine-dependent methyltransferases"/>
    <property type="match status" value="1"/>
</dbReference>
<keyword evidence="9" id="KW-0949">S-adenosyl-L-methionine</keyword>
<comment type="pathway">
    <text evidence="2">tRNA modification; wybutosine-tRNA(Phe) biosynthesis.</text>
</comment>
<dbReference type="GO" id="GO:0031591">
    <property type="term" value="P:wybutosine biosynthetic process"/>
    <property type="evidence" value="ECO:0007669"/>
    <property type="project" value="TreeGrafter"/>
</dbReference>
<dbReference type="GeneID" id="33565372"/>
<dbReference type="Gene3D" id="2.120.10.80">
    <property type="entry name" value="Kelch-type beta propeller"/>
    <property type="match status" value="1"/>
</dbReference>
<dbReference type="FunCoup" id="A0A1Y2GVW1">
    <property type="interactions" value="9"/>
</dbReference>
<evidence type="ECO:0000256" key="1">
    <source>
        <dbReference type="ARBA" id="ARBA00001806"/>
    </source>
</evidence>
<accession>A0A1Y2GVW1</accession>
<comment type="caution">
    <text evidence="14">The sequence shown here is derived from an EMBL/GenBank/DDBJ whole genome shotgun (WGS) entry which is preliminary data.</text>
</comment>
<dbReference type="EC" id="2.1.1.290" evidence="5"/>
<comment type="catalytic activity">
    <reaction evidence="1">
        <text>7-[(3S)-3-amino-3-carboxypropyl]wyosine(37) in tRNA(Phe) + S-adenosyl-L-methionine = 7-[(3S)-(3-amino-3-methoxycarbonyl)propyl]wyosine(37) in tRNA(Phe) + S-adenosyl-L-homocysteine</text>
        <dbReference type="Rhea" id="RHEA:36903"/>
        <dbReference type="Rhea" id="RHEA-COMP:10379"/>
        <dbReference type="Rhea" id="RHEA-COMP:11844"/>
        <dbReference type="ChEBI" id="CHEBI:57856"/>
        <dbReference type="ChEBI" id="CHEBI:59789"/>
        <dbReference type="ChEBI" id="CHEBI:73543"/>
        <dbReference type="ChEBI" id="CHEBI:74275"/>
        <dbReference type="EC" id="2.1.1.290"/>
    </reaction>
</comment>
<dbReference type="OrthoDB" id="47172at2759"/>
<dbReference type="Pfam" id="PF13418">
    <property type="entry name" value="Beta-prop_TYW4"/>
    <property type="match status" value="1"/>
</dbReference>
<dbReference type="PANTHER" id="PTHR46529:SF1">
    <property type="entry name" value="TRNA WYBUTOSINE-SYNTHESIZING PROTEIN 4"/>
    <property type="match status" value="1"/>
</dbReference>
<dbReference type="EMBL" id="MCFF01000010">
    <property type="protein sequence ID" value="ORZ22844.1"/>
    <property type="molecule type" value="Genomic_DNA"/>
</dbReference>
<evidence type="ECO:0000256" key="10">
    <source>
        <dbReference type="ARBA" id="ARBA00022694"/>
    </source>
</evidence>
<dbReference type="RefSeq" id="XP_021883398.1">
    <property type="nucleotide sequence ID" value="XM_022023528.1"/>
</dbReference>
<evidence type="ECO:0000256" key="11">
    <source>
        <dbReference type="ARBA" id="ARBA00029750"/>
    </source>
</evidence>
<dbReference type="STRING" id="64571.A0A1Y2GVW1"/>
<reference evidence="14 15" key="1">
    <citation type="submission" date="2016-07" db="EMBL/GenBank/DDBJ databases">
        <title>Pervasive Adenine N6-methylation of Active Genes in Fungi.</title>
        <authorList>
            <consortium name="DOE Joint Genome Institute"/>
            <person name="Mondo S.J."/>
            <person name="Dannebaum R.O."/>
            <person name="Kuo R.C."/>
            <person name="Labutti K."/>
            <person name="Haridas S."/>
            <person name="Kuo A."/>
            <person name="Salamov A."/>
            <person name="Ahrendt S.R."/>
            <person name="Lipzen A."/>
            <person name="Sullivan W."/>
            <person name="Andreopoulos W.B."/>
            <person name="Clum A."/>
            <person name="Lindquist E."/>
            <person name="Daum C."/>
            <person name="Ramamoorthy G.K."/>
            <person name="Gryganskyi A."/>
            <person name="Culley D."/>
            <person name="Magnuson J.K."/>
            <person name="James T.Y."/>
            <person name="O'Malley M.A."/>
            <person name="Stajich J.E."/>
            <person name="Spatafora J.W."/>
            <person name="Visel A."/>
            <person name="Grigoriev I.V."/>
        </authorList>
    </citation>
    <scope>NUCLEOTIDE SEQUENCE [LARGE SCALE GENOMIC DNA]</scope>
    <source>
        <strain evidence="14 15">NRRL 3116</strain>
    </source>
</reference>
<sequence length="786" mass="88772">MGDPAADLAVQGTNTSSITSKRSLERLGYLQPCHVEGATEKDSPLMLKYVVQKPSRRSPVINRSYYYRTETIRLLVEGWIQECETLGMDNCAVISLGCGFDPTFFRLKLLQERRETRTKLKYIDIDYPTLIMERLYMVRNQEKLFDLLPENPSKDDVAEFVSDTYSCLGVDLRNLNELEKRLEEAGITKKGGQQQTRMPILVVSEVVLAYLEAEESDAVIKFFADFPEATFVLHEQCIPTFDVDEQGNENLHPFALTMFRHFERTMTPLKTLREYMSIEDQRDRFQELGWPNCEIMNMNLMADLLVTPNESDHLRISQLEPFDEYDEQHWIGSYYFTAVASTGPKEGVSVPTRSPDVLRGIGLSAKLQHALFMTETPMDKSSYISIDHKSASASSSQRSIVGSIKWAGEVLFPGLDINRKGHSLTILGDYAYAFGGFGLDASDGLEDQRIFRARSQQTRLATMLRINLQDGTSQMLPRDDDEPAPRMHHSAVSTLNGSTIYMYGGRDGPTKVHNDVWRFTPENGWDPIWRARVNPMSNHRAPSGLFKHTANMMVIDDKEMMVVYGGRNGAGEANETIWAFVIPDNQWVPFMWRSSERQPKYKGIFSHSSVVVKDEDQRNVLLVIGGIHGKDEKVLNSVTRVTMGRTLNIDENTVLHWAEADEISLQEINDNSSAGRSSNSGDHAHVHSLFKPRFGHTSVAVDEDRILVIGGVSSPGLLLWQETVVEIRLKARTFQYLRPSSFRELVMVNHATVLDNSRNRIIGIGGGGTCFGFGAWWDAVGWALKL</sequence>
<comment type="catalytic activity">
    <reaction evidence="13">
        <text>7-[(3S)-(3-amino-3-methoxycarbonyl)propyl]wyosine(37) in tRNA(Phe) + S-adenosyl-L-methionine + CO2 = wybutosine(37) in tRNA(Phe) + S-adenosyl-L-homocysteine + 2 H(+)</text>
        <dbReference type="Rhea" id="RHEA:37119"/>
        <dbReference type="Rhea" id="RHEA-COMP:11844"/>
        <dbReference type="Rhea" id="RHEA-COMP:11847"/>
        <dbReference type="ChEBI" id="CHEBI:15378"/>
        <dbReference type="ChEBI" id="CHEBI:16526"/>
        <dbReference type="ChEBI" id="CHEBI:57856"/>
        <dbReference type="ChEBI" id="CHEBI:59789"/>
        <dbReference type="ChEBI" id="CHEBI:73544"/>
        <dbReference type="ChEBI" id="CHEBI:74275"/>
        <dbReference type="EC" id="2.3.1.231"/>
    </reaction>
</comment>
<name>A0A1Y2GVW1_9FUNG</name>
<dbReference type="InParanoid" id="A0A1Y2GVW1"/>
<dbReference type="Gene3D" id="3.40.50.150">
    <property type="entry name" value="Vaccinia Virus protein VP39"/>
    <property type="match status" value="1"/>
</dbReference>
<dbReference type="UniPathway" id="UPA00375"/>
<evidence type="ECO:0000256" key="12">
    <source>
        <dbReference type="ARBA" id="ARBA00030847"/>
    </source>
</evidence>
<organism evidence="14 15">
    <name type="scientific">Lobosporangium transversale</name>
    <dbReference type="NCBI Taxonomy" id="64571"/>
    <lineage>
        <taxon>Eukaryota</taxon>
        <taxon>Fungi</taxon>
        <taxon>Fungi incertae sedis</taxon>
        <taxon>Mucoromycota</taxon>
        <taxon>Mortierellomycotina</taxon>
        <taxon>Mortierellomycetes</taxon>
        <taxon>Mortierellales</taxon>
        <taxon>Mortierellaceae</taxon>
        <taxon>Lobosporangium</taxon>
    </lineage>
</organism>
<dbReference type="SUPFAM" id="SSF117281">
    <property type="entry name" value="Kelch motif"/>
    <property type="match status" value="1"/>
</dbReference>
<evidence type="ECO:0000313" key="14">
    <source>
        <dbReference type="EMBL" id="ORZ22844.1"/>
    </source>
</evidence>
<dbReference type="GO" id="GO:0008175">
    <property type="term" value="F:tRNA methyltransferase activity"/>
    <property type="evidence" value="ECO:0007669"/>
    <property type="project" value="TreeGrafter"/>
</dbReference>
<dbReference type="InterPro" id="IPR029063">
    <property type="entry name" value="SAM-dependent_MTases_sf"/>
</dbReference>
<keyword evidence="7 14" id="KW-0489">Methyltransferase</keyword>
<dbReference type="PANTHER" id="PTHR46529">
    <property type="entry name" value="TRNA WYBUTOSINE-SYNTHESIZING PROTEIN 4"/>
    <property type="match status" value="1"/>
</dbReference>
<evidence type="ECO:0000256" key="7">
    <source>
        <dbReference type="ARBA" id="ARBA00022603"/>
    </source>
</evidence>
<dbReference type="Pfam" id="PF04072">
    <property type="entry name" value="LCM"/>
    <property type="match status" value="1"/>
</dbReference>
<evidence type="ECO:0000256" key="4">
    <source>
        <dbReference type="ARBA" id="ARBA00012155"/>
    </source>
</evidence>
<proteinExistence type="inferred from homology"/>
<dbReference type="AlphaFoldDB" id="A0A1Y2GVW1"/>
<keyword evidence="10" id="KW-0819">tRNA processing</keyword>
<protein>
    <recommendedName>
        <fullName evidence="6">tRNA wybutosine-synthesizing protein 4</fullName>
        <ecNumber evidence="5">2.1.1.290</ecNumber>
        <ecNumber evidence="4">2.3.1.231</ecNumber>
    </recommendedName>
    <alternativeName>
        <fullName evidence="12">tRNA(Phe) (7-(3-amino-3-(methoxycarbonyl)propyl)wyosine(37)-N)-methoxycarbonyltransferase</fullName>
    </alternativeName>
    <alternativeName>
        <fullName evidence="11">tRNA(Phe) (7-(3-amino-3-carboxypropyl)wyosine(37)-O)-methyltransferase</fullName>
    </alternativeName>
</protein>